<keyword evidence="9" id="KW-0811">Translocation</keyword>
<dbReference type="SMART" id="SM01323">
    <property type="entry name" value="YajC"/>
    <property type="match status" value="1"/>
</dbReference>
<reference evidence="12" key="1">
    <citation type="submission" date="2023-06" db="EMBL/GenBank/DDBJ databases">
        <title>Cytophagales bacterium Strain LB-30, isolated from soil.</title>
        <authorList>
            <person name="Liu B."/>
        </authorList>
    </citation>
    <scope>NUCLEOTIDE SEQUENCE</scope>
    <source>
        <strain evidence="12">LB-30</strain>
    </source>
</reference>
<evidence type="ECO:0000256" key="6">
    <source>
        <dbReference type="ARBA" id="ARBA00022692"/>
    </source>
</evidence>
<keyword evidence="4" id="KW-0813">Transport</keyword>
<keyword evidence="7" id="KW-0653">Protein transport</keyword>
<evidence type="ECO:0000256" key="2">
    <source>
        <dbReference type="ARBA" id="ARBA00006742"/>
    </source>
</evidence>
<evidence type="ECO:0000256" key="11">
    <source>
        <dbReference type="SAM" id="Phobius"/>
    </source>
</evidence>
<evidence type="ECO:0000256" key="4">
    <source>
        <dbReference type="ARBA" id="ARBA00022448"/>
    </source>
</evidence>
<organism evidence="12 13">
    <name type="scientific">Shiella aurantiaca</name>
    <dbReference type="NCBI Taxonomy" id="3058365"/>
    <lineage>
        <taxon>Bacteria</taxon>
        <taxon>Pseudomonadati</taxon>
        <taxon>Bacteroidota</taxon>
        <taxon>Cytophagia</taxon>
        <taxon>Cytophagales</taxon>
        <taxon>Shiellaceae</taxon>
        <taxon>Shiella</taxon>
    </lineage>
</organism>
<accession>A0ABT8F695</accession>
<proteinExistence type="inferred from homology"/>
<evidence type="ECO:0000313" key="13">
    <source>
        <dbReference type="Proteomes" id="UP001168552"/>
    </source>
</evidence>
<comment type="similarity">
    <text evidence="2">Belongs to the YajC family.</text>
</comment>
<evidence type="ECO:0000256" key="5">
    <source>
        <dbReference type="ARBA" id="ARBA00022475"/>
    </source>
</evidence>
<keyword evidence="5" id="KW-1003">Cell membrane</keyword>
<keyword evidence="6 11" id="KW-0812">Transmembrane</keyword>
<comment type="caution">
    <text evidence="12">The sequence shown here is derived from an EMBL/GenBank/DDBJ whole genome shotgun (WGS) entry which is preliminary data.</text>
</comment>
<dbReference type="InterPro" id="IPR003849">
    <property type="entry name" value="Preprotein_translocase_YajC"/>
</dbReference>
<keyword evidence="13" id="KW-1185">Reference proteome</keyword>
<evidence type="ECO:0000256" key="3">
    <source>
        <dbReference type="ARBA" id="ARBA00014962"/>
    </source>
</evidence>
<feature type="transmembrane region" description="Helical" evidence="11">
    <location>
        <begin position="15"/>
        <end position="33"/>
    </location>
</feature>
<dbReference type="EMBL" id="JAUHJS010000005">
    <property type="protein sequence ID" value="MDN4165987.1"/>
    <property type="molecule type" value="Genomic_DNA"/>
</dbReference>
<evidence type="ECO:0000313" key="12">
    <source>
        <dbReference type="EMBL" id="MDN4165987.1"/>
    </source>
</evidence>
<keyword evidence="10 11" id="KW-0472">Membrane</keyword>
<protein>
    <recommendedName>
        <fullName evidence="3">Sec translocon accessory complex subunit YajC</fullName>
    </recommendedName>
</protein>
<dbReference type="RefSeq" id="WP_320004522.1">
    <property type="nucleotide sequence ID" value="NZ_JAUHJS010000005.1"/>
</dbReference>
<dbReference type="Pfam" id="PF02699">
    <property type="entry name" value="YajC"/>
    <property type="match status" value="1"/>
</dbReference>
<dbReference type="PANTHER" id="PTHR33909:SF1">
    <property type="entry name" value="SEC TRANSLOCON ACCESSORY COMPLEX SUBUNIT YAJC"/>
    <property type="match status" value="1"/>
</dbReference>
<evidence type="ECO:0000256" key="8">
    <source>
        <dbReference type="ARBA" id="ARBA00022989"/>
    </source>
</evidence>
<keyword evidence="8 11" id="KW-1133">Transmembrane helix</keyword>
<comment type="subcellular location">
    <subcellularLocation>
        <location evidence="1">Cell membrane</location>
        <topology evidence="1">Single-pass membrane protein</topology>
    </subcellularLocation>
</comment>
<dbReference type="NCBIfam" id="TIGR00739">
    <property type="entry name" value="yajC"/>
    <property type="match status" value="1"/>
</dbReference>
<name>A0ABT8F695_9BACT</name>
<dbReference type="Proteomes" id="UP001168552">
    <property type="component" value="Unassembled WGS sequence"/>
</dbReference>
<dbReference type="PANTHER" id="PTHR33909">
    <property type="entry name" value="SEC TRANSLOCON ACCESSORY COMPLEX SUBUNIT YAJC"/>
    <property type="match status" value="1"/>
</dbReference>
<evidence type="ECO:0000256" key="9">
    <source>
        <dbReference type="ARBA" id="ARBA00023010"/>
    </source>
</evidence>
<evidence type="ECO:0000256" key="10">
    <source>
        <dbReference type="ARBA" id="ARBA00023136"/>
    </source>
</evidence>
<sequence length="108" mass="12106">MLHFILLQAQGGNGLWGNLILFGGIAIIFYFFMIRPQQKKQKETKSFIENMKKGDMVITIGGIHGKIYAIEDDGVVLEVDKSTKIKFEKTAISLDQSKKLAETAKKSD</sequence>
<dbReference type="PRINTS" id="PR01853">
    <property type="entry name" value="YAJCTRNLCASE"/>
</dbReference>
<evidence type="ECO:0000256" key="1">
    <source>
        <dbReference type="ARBA" id="ARBA00004162"/>
    </source>
</evidence>
<evidence type="ECO:0000256" key="7">
    <source>
        <dbReference type="ARBA" id="ARBA00022927"/>
    </source>
</evidence>
<gene>
    <name evidence="12" type="primary">yajC</name>
    <name evidence="12" type="ORF">QWY31_10770</name>
</gene>